<dbReference type="EMBL" id="BKCJ011290980">
    <property type="protein sequence ID" value="GFD16096.1"/>
    <property type="molecule type" value="Genomic_DNA"/>
</dbReference>
<accession>A0A699U428</accession>
<name>A0A699U428_TANCI</name>
<feature type="non-terminal residue" evidence="2">
    <location>
        <position position="46"/>
    </location>
</feature>
<gene>
    <name evidence="2" type="ORF">Tci_888065</name>
</gene>
<evidence type="ECO:0000256" key="1">
    <source>
        <dbReference type="SAM" id="MobiDB-lite"/>
    </source>
</evidence>
<proteinExistence type="predicted"/>
<organism evidence="2">
    <name type="scientific">Tanacetum cinerariifolium</name>
    <name type="common">Dalmatian daisy</name>
    <name type="synonym">Chrysanthemum cinerariifolium</name>
    <dbReference type="NCBI Taxonomy" id="118510"/>
    <lineage>
        <taxon>Eukaryota</taxon>
        <taxon>Viridiplantae</taxon>
        <taxon>Streptophyta</taxon>
        <taxon>Embryophyta</taxon>
        <taxon>Tracheophyta</taxon>
        <taxon>Spermatophyta</taxon>
        <taxon>Magnoliopsida</taxon>
        <taxon>eudicotyledons</taxon>
        <taxon>Gunneridae</taxon>
        <taxon>Pentapetalae</taxon>
        <taxon>asterids</taxon>
        <taxon>campanulids</taxon>
        <taxon>Asterales</taxon>
        <taxon>Asteraceae</taxon>
        <taxon>Asteroideae</taxon>
        <taxon>Anthemideae</taxon>
        <taxon>Anthemidinae</taxon>
        <taxon>Tanacetum</taxon>
    </lineage>
</organism>
<dbReference type="InterPro" id="IPR009818">
    <property type="entry name" value="PAM2_motif"/>
</dbReference>
<protein>
    <submittedName>
        <fullName evidence="2">Uncharacterized protein</fullName>
    </submittedName>
</protein>
<feature type="compositionally biased region" description="Low complexity" evidence="1">
    <location>
        <begin position="29"/>
        <end position="38"/>
    </location>
</feature>
<reference evidence="2" key="1">
    <citation type="journal article" date="2019" name="Sci. Rep.">
        <title>Draft genome of Tanacetum cinerariifolium, the natural source of mosquito coil.</title>
        <authorList>
            <person name="Yamashiro T."/>
            <person name="Shiraishi A."/>
            <person name="Satake H."/>
            <person name="Nakayama K."/>
        </authorList>
    </citation>
    <scope>NUCLEOTIDE SEQUENCE</scope>
</reference>
<feature type="region of interest" description="Disordered" evidence="1">
    <location>
        <begin position="19"/>
        <end position="46"/>
    </location>
</feature>
<dbReference type="AlphaFoldDB" id="A0A699U428"/>
<comment type="caution">
    <text evidence="2">The sequence shown here is derived from an EMBL/GenBank/DDBJ whole genome shotgun (WGS) entry which is preliminary data.</text>
</comment>
<sequence length="46" mass="5126">MKDLEEMFSKLNPMAKEFVPRRRRQIQCSSSSSSSSSSAAVIPHAI</sequence>
<evidence type="ECO:0000313" key="2">
    <source>
        <dbReference type="EMBL" id="GFD16096.1"/>
    </source>
</evidence>
<dbReference type="Pfam" id="PF07145">
    <property type="entry name" value="PAM2"/>
    <property type="match status" value="1"/>
</dbReference>